<reference evidence="3 4" key="1">
    <citation type="journal article" date="2015" name="Nature">
        <title>rRNA introns, odd ribosomes, and small enigmatic genomes across a large radiation of phyla.</title>
        <authorList>
            <person name="Brown C.T."/>
            <person name="Hug L.A."/>
            <person name="Thomas B.C."/>
            <person name="Sharon I."/>
            <person name="Castelle C.J."/>
            <person name="Singh A."/>
            <person name="Wilkins M.J."/>
            <person name="Williams K.H."/>
            <person name="Banfield J.F."/>
        </authorList>
    </citation>
    <scope>NUCLEOTIDE SEQUENCE [LARGE SCALE GENOMIC DNA]</scope>
</reference>
<dbReference type="AlphaFoldDB" id="A0A0G1BET7"/>
<evidence type="ECO:0008006" key="5">
    <source>
        <dbReference type="Google" id="ProtNLM"/>
    </source>
</evidence>
<protein>
    <recommendedName>
        <fullName evidence="5">Integral membrane protein CcmA involved in cell shape determination</fullName>
    </recommendedName>
</protein>
<evidence type="ECO:0000313" key="3">
    <source>
        <dbReference type="EMBL" id="KKS71679.1"/>
    </source>
</evidence>
<comment type="similarity">
    <text evidence="1">Belongs to the bactofilin family.</text>
</comment>
<name>A0A0G1BET7_9BACT</name>
<dbReference type="Pfam" id="PF04519">
    <property type="entry name" value="Bactofilin"/>
    <property type="match status" value="1"/>
</dbReference>
<feature type="region of interest" description="Disordered" evidence="2">
    <location>
        <begin position="1"/>
        <end position="23"/>
    </location>
</feature>
<sequence>MFQKSTPPPMDTEYTSPTPSHHDDVETVVGPSVHVEGDFASEGNILVKGSVSGNVKTSKLLTVEKGAQILANVRAGSAHVSGNIKGNVKVEEKLELSSSAQILGDITCSILVVEPGALVQGKVMMNGVSIEGGEDSLSQRSSSRTRRAVKQEEQEDLN</sequence>
<comment type="caution">
    <text evidence="3">The sequence shown here is derived from an EMBL/GenBank/DDBJ whole genome shotgun (WGS) entry which is preliminary data.</text>
</comment>
<dbReference type="Proteomes" id="UP000033867">
    <property type="component" value="Unassembled WGS sequence"/>
</dbReference>
<dbReference type="PANTHER" id="PTHR35024:SF4">
    <property type="entry name" value="POLYMER-FORMING CYTOSKELETAL PROTEIN"/>
    <property type="match status" value="1"/>
</dbReference>
<evidence type="ECO:0000313" key="4">
    <source>
        <dbReference type="Proteomes" id="UP000033867"/>
    </source>
</evidence>
<evidence type="ECO:0000256" key="2">
    <source>
        <dbReference type="SAM" id="MobiDB-lite"/>
    </source>
</evidence>
<accession>A0A0G1BET7</accession>
<feature type="compositionally biased region" description="Pro residues" evidence="2">
    <location>
        <begin position="1"/>
        <end position="10"/>
    </location>
</feature>
<dbReference type="EMBL" id="LCEK01000022">
    <property type="protein sequence ID" value="KKS71679.1"/>
    <property type="molecule type" value="Genomic_DNA"/>
</dbReference>
<dbReference type="PANTHER" id="PTHR35024">
    <property type="entry name" value="HYPOTHETICAL CYTOSOLIC PROTEIN"/>
    <property type="match status" value="1"/>
</dbReference>
<feature type="region of interest" description="Disordered" evidence="2">
    <location>
        <begin position="130"/>
        <end position="158"/>
    </location>
</feature>
<proteinExistence type="inferred from homology"/>
<organism evidence="3 4">
    <name type="scientific">Candidatus Magasanikbacteria bacterium GW2011_GWE2_42_7</name>
    <dbReference type="NCBI Taxonomy" id="1619052"/>
    <lineage>
        <taxon>Bacteria</taxon>
        <taxon>Candidatus Magasanikiibacteriota</taxon>
    </lineage>
</organism>
<dbReference type="InterPro" id="IPR007607">
    <property type="entry name" value="BacA/B"/>
</dbReference>
<gene>
    <name evidence="3" type="ORF">UV42_C0022G0009</name>
</gene>
<evidence type="ECO:0000256" key="1">
    <source>
        <dbReference type="ARBA" id="ARBA00044755"/>
    </source>
</evidence>